<dbReference type="RefSeq" id="WP_007095834.1">
    <property type="nucleotide sequence ID" value="NZ_CP142125.1"/>
</dbReference>
<gene>
    <name evidence="1" type="ORF">KAOT1_16493</name>
</gene>
<evidence type="ECO:0000313" key="1">
    <source>
        <dbReference type="EMBL" id="EDP96780.1"/>
    </source>
</evidence>
<dbReference type="EC" id="2.3.1.41" evidence="1"/>
<name>A9DRE2_9FLAO</name>
<reference evidence="1 2" key="1">
    <citation type="journal article" date="2011" name="J. Bacteriol.">
        <title>Genome sequence of the algicidal bacterium Kordia algicida OT-1.</title>
        <authorList>
            <person name="Lee H.S."/>
            <person name="Kang S.G."/>
            <person name="Kwon K.K."/>
            <person name="Lee J.H."/>
            <person name="Kim S.J."/>
        </authorList>
    </citation>
    <scope>NUCLEOTIDE SEQUENCE [LARGE SCALE GENOMIC DNA]</scope>
    <source>
        <strain evidence="1 2">OT-1</strain>
    </source>
</reference>
<protein>
    <submittedName>
        <fullName evidence="1">3-oxoacyl-(Acyl carrier protein) synthase</fullName>
        <ecNumber evidence="1">2.3.1.41</ecNumber>
    </submittedName>
</protein>
<organism evidence="1 2">
    <name type="scientific">Kordia algicida OT-1</name>
    <dbReference type="NCBI Taxonomy" id="391587"/>
    <lineage>
        <taxon>Bacteria</taxon>
        <taxon>Pseudomonadati</taxon>
        <taxon>Bacteroidota</taxon>
        <taxon>Flavobacteriia</taxon>
        <taxon>Flavobacteriales</taxon>
        <taxon>Flavobacteriaceae</taxon>
        <taxon>Kordia</taxon>
    </lineage>
</organism>
<accession>A9DRE2</accession>
<keyword evidence="2" id="KW-1185">Reference proteome</keyword>
<keyword evidence="1" id="KW-0012">Acyltransferase</keyword>
<dbReference type="Proteomes" id="UP000002945">
    <property type="component" value="Unassembled WGS sequence"/>
</dbReference>
<dbReference type="STRING" id="391587.KAOT1_16493"/>
<dbReference type="GO" id="GO:0004315">
    <property type="term" value="F:3-oxoacyl-[acyl-carrier-protein] synthase activity"/>
    <property type="evidence" value="ECO:0007669"/>
    <property type="project" value="UniProtKB-EC"/>
</dbReference>
<proteinExistence type="predicted"/>
<evidence type="ECO:0000313" key="2">
    <source>
        <dbReference type="Proteomes" id="UP000002945"/>
    </source>
</evidence>
<dbReference type="OrthoDB" id="667380at2"/>
<dbReference type="AlphaFoldDB" id="A9DRE2"/>
<dbReference type="eggNOG" id="COG0782">
    <property type="taxonomic scope" value="Bacteria"/>
</dbReference>
<dbReference type="EMBL" id="ABIB01000003">
    <property type="protein sequence ID" value="EDP96780.1"/>
    <property type="molecule type" value="Genomic_DNA"/>
</dbReference>
<sequence>MNVKELLYKACLEIVNNRQKTVQESFARIQEAMLSETKSSAGDKHETGRAMLQLEREKLGNQLAEIQKVKEILHKVDAAATVSQGCLGSVIYTSQANYFISVSVGEITANNEKFYAIATNTPIGKLLLGKKVDDIITFRNQSFVIEKIS</sequence>
<keyword evidence="1" id="KW-0808">Transferase</keyword>
<comment type="caution">
    <text evidence="1">The sequence shown here is derived from an EMBL/GenBank/DDBJ whole genome shotgun (WGS) entry which is preliminary data.</text>
</comment>
<dbReference type="HOGENOM" id="CLU_134999_0_1_10"/>